<accession>I1DVC5</accession>
<dbReference type="Proteomes" id="UP000004374">
    <property type="component" value="Unassembled WGS sequence"/>
</dbReference>
<comment type="caution">
    <text evidence="1">The sequence shown here is derived from an EMBL/GenBank/DDBJ whole genome shotgun (WGS) entry which is preliminary data.</text>
</comment>
<reference evidence="1 2" key="1">
    <citation type="journal article" date="2012" name="J. Bacteriol.">
        <title>Genome Sequence of the Protease-Producing Bacterium Rheinheimera nanhaiensis E407-8T, Isolated from Deep-Sea Sediment of the South China Sea.</title>
        <authorList>
            <person name="Zhang X.-Y."/>
            <person name="Zhang Y.-J."/>
            <person name="Qin Q.-L."/>
            <person name="Xie B.-B."/>
            <person name="Chen X.-L."/>
            <person name="Zhou B.-C."/>
            <person name="Zhang Y.-Z."/>
        </authorList>
    </citation>
    <scope>NUCLEOTIDE SEQUENCE [LARGE SCALE GENOMIC DNA]</scope>
    <source>
        <strain evidence="1 2">E407-8</strain>
    </source>
</reference>
<evidence type="ECO:0000313" key="2">
    <source>
        <dbReference type="Proteomes" id="UP000004374"/>
    </source>
</evidence>
<gene>
    <name evidence="1" type="ORF">RNAN_0974</name>
</gene>
<proteinExistence type="predicted"/>
<organism evidence="1 2">
    <name type="scientific">Rheinheimera nanhaiensis E407-8</name>
    <dbReference type="NCBI Taxonomy" id="562729"/>
    <lineage>
        <taxon>Bacteria</taxon>
        <taxon>Pseudomonadati</taxon>
        <taxon>Pseudomonadota</taxon>
        <taxon>Gammaproteobacteria</taxon>
        <taxon>Chromatiales</taxon>
        <taxon>Chromatiaceae</taxon>
        <taxon>Rheinheimera</taxon>
    </lineage>
</organism>
<dbReference type="AlphaFoldDB" id="I1DVC5"/>
<keyword evidence="2" id="KW-1185">Reference proteome</keyword>
<dbReference type="EMBL" id="BAFK01000004">
    <property type="protein sequence ID" value="GAB58003.1"/>
    <property type="molecule type" value="Genomic_DNA"/>
</dbReference>
<sequence>MYGGNSMATCSQVSFLKRLFWCNGFNADFNQLLWLACQKS</sequence>
<protein>
    <submittedName>
        <fullName evidence="1">Uncharacterized protein</fullName>
    </submittedName>
</protein>
<evidence type="ECO:0000313" key="1">
    <source>
        <dbReference type="EMBL" id="GAB58003.1"/>
    </source>
</evidence>
<name>I1DVC5_9GAMM</name>